<proteinExistence type="predicted"/>
<feature type="non-terminal residue" evidence="2">
    <location>
        <position position="1"/>
    </location>
</feature>
<dbReference type="Pfam" id="PF23046">
    <property type="entry name" value="tSH3-B_UBE2O"/>
    <property type="match status" value="1"/>
</dbReference>
<evidence type="ECO:0000259" key="1">
    <source>
        <dbReference type="Pfam" id="PF23046"/>
    </source>
</evidence>
<name>A0A9N9EEJ0_9GLOM</name>
<feature type="non-terminal residue" evidence="2">
    <location>
        <position position="125"/>
    </location>
</feature>
<dbReference type="EMBL" id="CAJVPJ010007114">
    <property type="protein sequence ID" value="CAG8673536.1"/>
    <property type="molecule type" value="Genomic_DNA"/>
</dbReference>
<evidence type="ECO:0000313" key="3">
    <source>
        <dbReference type="Proteomes" id="UP000789572"/>
    </source>
</evidence>
<gene>
    <name evidence="2" type="ORF">POCULU_LOCUS11105</name>
</gene>
<feature type="domain" description="UBE2O-like tandem tSH3-B" evidence="1">
    <location>
        <begin position="8"/>
        <end position="87"/>
    </location>
</feature>
<accession>A0A9N9EEJ0</accession>
<sequence>GSINRNSTFYPERYAVGECVRGDNKVFQTAEYHGTYSPNHNYATVYGSRTTKIKVRWITRNRPVSDQTPDTPPPPTEIYDLDNVIVFESMNEHATLEIADRVTFKDAGAYSNVSHEDFCMEPPYF</sequence>
<protein>
    <submittedName>
        <fullName evidence="2">954_t:CDS:1</fullName>
    </submittedName>
</protein>
<organism evidence="2 3">
    <name type="scientific">Paraglomus occultum</name>
    <dbReference type="NCBI Taxonomy" id="144539"/>
    <lineage>
        <taxon>Eukaryota</taxon>
        <taxon>Fungi</taxon>
        <taxon>Fungi incertae sedis</taxon>
        <taxon>Mucoromycota</taxon>
        <taxon>Glomeromycotina</taxon>
        <taxon>Glomeromycetes</taxon>
        <taxon>Paraglomerales</taxon>
        <taxon>Paraglomeraceae</taxon>
        <taxon>Paraglomus</taxon>
    </lineage>
</organism>
<comment type="caution">
    <text evidence="2">The sequence shown here is derived from an EMBL/GenBank/DDBJ whole genome shotgun (WGS) entry which is preliminary data.</text>
</comment>
<keyword evidence="3" id="KW-1185">Reference proteome</keyword>
<reference evidence="2" key="1">
    <citation type="submission" date="2021-06" db="EMBL/GenBank/DDBJ databases">
        <authorList>
            <person name="Kallberg Y."/>
            <person name="Tangrot J."/>
            <person name="Rosling A."/>
        </authorList>
    </citation>
    <scope>NUCLEOTIDE SEQUENCE</scope>
    <source>
        <strain evidence="2">IA702</strain>
    </source>
</reference>
<dbReference type="InterPro" id="IPR057735">
    <property type="entry name" value="UBE2O-like_tSH3-B"/>
</dbReference>
<evidence type="ECO:0000313" key="2">
    <source>
        <dbReference type="EMBL" id="CAG8673536.1"/>
    </source>
</evidence>
<dbReference type="AlphaFoldDB" id="A0A9N9EEJ0"/>
<dbReference type="Proteomes" id="UP000789572">
    <property type="component" value="Unassembled WGS sequence"/>
</dbReference>